<dbReference type="RefSeq" id="WP_241274168.1">
    <property type="nucleotide sequence ID" value="NZ_JAKZGS010000003.1"/>
</dbReference>
<keyword evidence="3 6" id="KW-0812">Transmembrane</keyword>
<dbReference type="InterPro" id="IPR027379">
    <property type="entry name" value="CLS_N"/>
</dbReference>
<comment type="subcellular location">
    <subcellularLocation>
        <location evidence="1">Cell membrane</location>
        <topology evidence="1">Multi-pass membrane protein</topology>
    </subcellularLocation>
</comment>
<keyword evidence="2" id="KW-1003">Cell membrane</keyword>
<feature type="transmembrane region" description="Helical" evidence="6">
    <location>
        <begin position="40"/>
        <end position="59"/>
    </location>
</feature>
<proteinExistence type="predicted"/>
<evidence type="ECO:0000256" key="2">
    <source>
        <dbReference type="ARBA" id="ARBA00022475"/>
    </source>
</evidence>
<feature type="domain" description="Cardiolipin synthase N-terminal" evidence="7">
    <location>
        <begin position="18"/>
        <end position="56"/>
    </location>
</feature>
<evidence type="ECO:0000256" key="1">
    <source>
        <dbReference type="ARBA" id="ARBA00004651"/>
    </source>
</evidence>
<organism evidence="8 9">
    <name type="scientific">Belliella calami</name>
    <dbReference type="NCBI Taxonomy" id="2923436"/>
    <lineage>
        <taxon>Bacteria</taxon>
        <taxon>Pseudomonadati</taxon>
        <taxon>Bacteroidota</taxon>
        <taxon>Cytophagia</taxon>
        <taxon>Cytophagales</taxon>
        <taxon>Cyclobacteriaceae</taxon>
        <taxon>Belliella</taxon>
    </lineage>
</organism>
<keyword evidence="5 6" id="KW-0472">Membrane</keyword>
<dbReference type="EMBL" id="JAKZGS010000003">
    <property type="protein sequence ID" value="MCH7397412.1"/>
    <property type="molecule type" value="Genomic_DNA"/>
</dbReference>
<evidence type="ECO:0000313" key="9">
    <source>
        <dbReference type="Proteomes" id="UP001165488"/>
    </source>
</evidence>
<dbReference type="Pfam" id="PF13396">
    <property type="entry name" value="PLDc_N"/>
    <property type="match status" value="1"/>
</dbReference>
<gene>
    <name evidence="8" type="ORF">MM236_05405</name>
</gene>
<evidence type="ECO:0000256" key="5">
    <source>
        <dbReference type="ARBA" id="ARBA00023136"/>
    </source>
</evidence>
<evidence type="ECO:0000256" key="4">
    <source>
        <dbReference type="ARBA" id="ARBA00022989"/>
    </source>
</evidence>
<evidence type="ECO:0000256" key="6">
    <source>
        <dbReference type="SAM" id="Phobius"/>
    </source>
</evidence>
<feature type="transmembrane region" description="Helical" evidence="6">
    <location>
        <begin position="6"/>
        <end position="28"/>
    </location>
</feature>
<protein>
    <submittedName>
        <fullName evidence="8">PLDc N-terminal domain-containing protein</fullName>
    </submittedName>
</protein>
<sequence>MNLIVPNAVFFAFALYAILWLWCIVDLLRSEFKDKSVKMLWVLLLIFANPLAPFVYGHLARKQKLRYR</sequence>
<evidence type="ECO:0000313" key="8">
    <source>
        <dbReference type="EMBL" id="MCH7397412.1"/>
    </source>
</evidence>
<accession>A0ABS9ULA7</accession>
<keyword evidence="9" id="KW-1185">Reference proteome</keyword>
<evidence type="ECO:0000256" key="3">
    <source>
        <dbReference type="ARBA" id="ARBA00022692"/>
    </source>
</evidence>
<reference evidence="8" key="1">
    <citation type="submission" date="2022-03" db="EMBL/GenBank/DDBJ databases">
        <title>De novo assembled genomes of Belliella spp. (Cyclobacteriaceae) strains.</title>
        <authorList>
            <person name="Szabo A."/>
            <person name="Korponai K."/>
            <person name="Felfoldi T."/>
        </authorList>
    </citation>
    <scope>NUCLEOTIDE SEQUENCE</scope>
    <source>
        <strain evidence="8">DSM 107340</strain>
    </source>
</reference>
<comment type="caution">
    <text evidence="8">The sequence shown here is derived from an EMBL/GenBank/DDBJ whole genome shotgun (WGS) entry which is preliminary data.</text>
</comment>
<name>A0ABS9ULA7_9BACT</name>
<evidence type="ECO:0000259" key="7">
    <source>
        <dbReference type="Pfam" id="PF13396"/>
    </source>
</evidence>
<dbReference type="Proteomes" id="UP001165488">
    <property type="component" value="Unassembled WGS sequence"/>
</dbReference>
<keyword evidence="4 6" id="KW-1133">Transmembrane helix</keyword>